<dbReference type="EMBL" id="CABFPH010000035">
    <property type="protein sequence ID" value="VUD72167.1"/>
    <property type="molecule type" value="Genomic_DNA"/>
</dbReference>
<evidence type="ECO:0000313" key="2">
    <source>
        <dbReference type="Proteomes" id="UP000410984"/>
    </source>
</evidence>
<sequence length="36" mass="3680">MPSAVGDTWRNGRNGTGYSGMAIARASHGHAAPILV</sequence>
<proteinExistence type="predicted"/>
<organism evidence="1 2">
    <name type="scientific">Methylobacterium symbioticum</name>
    <dbReference type="NCBI Taxonomy" id="2584084"/>
    <lineage>
        <taxon>Bacteria</taxon>
        <taxon>Pseudomonadati</taxon>
        <taxon>Pseudomonadota</taxon>
        <taxon>Alphaproteobacteria</taxon>
        <taxon>Hyphomicrobiales</taxon>
        <taxon>Methylobacteriaceae</taxon>
        <taxon>Methylobacterium</taxon>
    </lineage>
</organism>
<dbReference type="AlphaFoldDB" id="A0A509ED21"/>
<name>A0A509ED21_9HYPH</name>
<evidence type="ECO:0000313" key="1">
    <source>
        <dbReference type="EMBL" id="VUD72167.1"/>
    </source>
</evidence>
<gene>
    <name evidence="1" type="ORF">MET9862_02761</name>
</gene>
<dbReference type="Proteomes" id="UP000410984">
    <property type="component" value="Unassembled WGS sequence"/>
</dbReference>
<accession>A0A509ED21</accession>
<keyword evidence="2" id="KW-1185">Reference proteome</keyword>
<reference evidence="1 2" key="1">
    <citation type="submission" date="2019-06" db="EMBL/GenBank/DDBJ databases">
        <authorList>
            <person name="Rodrigo-Torres L."/>
            <person name="Arahal R. D."/>
            <person name="Lucena T."/>
        </authorList>
    </citation>
    <scope>NUCLEOTIDE SEQUENCE [LARGE SCALE GENOMIC DNA]</scope>
    <source>
        <strain evidence="1 2">SB0023/3</strain>
    </source>
</reference>
<protein>
    <submittedName>
        <fullName evidence="1">Uncharacterized protein</fullName>
    </submittedName>
</protein>